<keyword evidence="4" id="KW-0809">Transit peptide</keyword>
<dbReference type="EMBL" id="GL883009">
    <property type="protein sequence ID" value="EGG22282.1"/>
    <property type="molecule type" value="Genomic_DNA"/>
</dbReference>
<evidence type="ECO:0000256" key="8">
    <source>
        <dbReference type="ARBA" id="ARBA00023128"/>
    </source>
</evidence>
<dbReference type="Gene3D" id="3.40.50.970">
    <property type="match status" value="1"/>
</dbReference>
<evidence type="ECO:0000256" key="7">
    <source>
        <dbReference type="ARBA" id="ARBA00023052"/>
    </source>
</evidence>
<dbReference type="OMA" id="WYANCPG"/>
<keyword evidence="7 10" id="KW-0786">Thiamine pyrophosphate</keyword>
<evidence type="ECO:0000256" key="9">
    <source>
        <dbReference type="ARBA" id="ARBA00023317"/>
    </source>
</evidence>
<comment type="function">
    <text evidence="10">The pyruvate dehydrogenase complex catalyzes the overall conversion of pyruvate to acetyl-CoA and CO2.</text>
</comment>
<dbReference type="GeneID" id="14874763"/>
<keyword evidence="8" id="KW-0496">Mitochondrion</keyword>
<dbReference type="InterPro" id="IPR027110">
    <property type="entry name" value="PDHB_mito-type"/>
</dbReference>
<dbReference type="FunFam" id="3.40.50.970:FF:000006">
    <property type="entry name" value="Pyruvate dehydrogenase E1 component subunit beta"/>
    <property type="match status" value="1"/>
</dbReference>
<dbReference type="AlphaFoldDB" id="F4PPG9"/>
<dbReference type="GO" id="GO:0005739">
    <property type="term" value="C:mitochondrion"/>
    <property type="evidence" value="ECO:0007669"/>
    <property type="project" value="UniProtKB-SubCell"/>
</dbReference>
<dbReference type="SUPFAM" id="SSF52518">
    <property type="entry name" value="Thiamin diphosphate-binding fold (THDP-binding)"/>
    <property type="match status" value="1"/>
</dbReference>
<dbReference type="Gene3D" id="3.40.50.920">
    <property type="match status" value="1"/>
</dbReference>
<dbReference type="FunFam" id="3.40.50.920:FF:000001">
    <property type="entry name" value="Pyruvate dehydrogenase E1 beta subunit"/>
    <property type="match status" value="1"/>
</dbReference>
<accession>F4PPG9</accession>
<dbReference type="GO" id="GO:0006086">
    <property type="term" value="P:pyruvate decarboxylation to acetyl-CoA"/>
    <property type="evidence" value="ECO:0007669"/>
    <property type="project" value="InterPro"/>
</dbReference>
<proteinExistence type="predicted"/>
<evidence type="ECO:0000256" key="3">
    <source>
        <dbReference type="ARBA" id="ARBA00022723"/>
    </source>
</evidence>
<dbReference type="STRING" id="1054147.F4PPG9"/>
<comment type="cofactor">
    <cofactor evidence="1 10">
        <name>thiamine diphosphate</name>
        <dbReference type="ChEBI" id="CHEBI:58937"/>
    </cofactor>
</comment>
<dbReference type="OrthoDB" id="10266385at2759"/>
<evidence type="ECO:0000259" key="11">
    <source>
        <dbReference type="SMART" id="SM00861"/>
    </source>
</evidence>
<dbReference type="InterPro" id="IPR033248">
    <property type="entry name" value="Transketolase_C"/>
</dbReference>
<dbReference type="InterPro" id="IPR005475">
    <property type="entry name" value="Transketolase-like_Pyr-bd"/>
</dbReference>
<gene>
    <name evidence="12" type="primary">pdhB</name>
    <name evidence="12" type="ORF">DFA_04400</name>
</gene>
<comment type="subcellular location">
    <subcellularLocation>
        <location evidence="2">Mitochondrion</location>
    </subcellularLocation>
</comment>
<dbReference type="InterPro" id="IPR029061">
    <property type="entry name" value="THDP-binding"/>
</dbReference>
<dbReference type="EC" id="1.2.4.1" evidence="10"/>
<dbReference type="GO" id="GO:0046872">
    <property type="term" value="F:metal ion binding"/>
    <property type="evidence" value="ECO:0007669"/>
    <property type="project" value="UniProtKB-KW"/>
</dbReference>
<dbReference type="NCBIfam" id="NF008854">
    <property type="entry name" value="PRK11892.1"/>
    <property type="match status" value="1"/>
</dbReference>
<dbReference type="SMART" id="SM00861">
    <property type="entry name" value="Transket_pyr"/>
    <property type="match status" value="1"/>
</dbReference>
<dbReference type="Pfam" id="PF02779">
    <property type="entry name" value="Transket_pyr"/>
    <property type="match status" value="1"/>
</dbReference>
<keyword evidence="13" id="KW-1185">Reference proteome</keyword>
<dbReference type="RefSeq" id="XP_004360133.1">
    <property type="nucleotide sequence ID" value="XM_004360076.1"/>
</dbReference>
<evidence type="ECO:0000256" key="5">
    <source>
        <dbReference type="ARBA" id="ARBA00022958"/>
    </source>
</evidence>
<keyword evidence="9 10" id="KW-0670">Pyruvate</keyword>
<keyword evidence="6 10" id="KW-0560">Oxidoreductase</keyword>
<evidence type="ECO:0000256" key="6">
    <source>
        <dbReference type="ARBA" id="ARBA00023002"/>
    </source>
</evidence>
<dbReference type="PANTHER" id="PTHR11624">
    <property type="entry name" value="DEHYDROGENASE RELATED"/>
    <property type="match status" value="1"/>
</dbReference>
<sequence>MMNAIVKKVITPQVASQLRSSFVRSYSTVAPKEIYQQQQQQRCTWLNKEERRKKKVTVREAINSALEEEIERDERVFLMGEEVAQYNGAYKISKGLWDKFGSKRIVDTPITEIGFAGIGAGAAMSGLRPIVEFMTWNFSLQAIDHIINSSAKTHYMSGGTVFNPIVFRGPNGPPTSVGAQHSQCFAAWYGQIPGLKVIAPWSAEDHRGLLKAAIRDDNPVVCLESEILYNYKFTLSPESQDKDFLLPIGKAKVERQGSDVTIVAFSRIVTQCLEAAEILAKEGINCEVINLRSIRPLDTETLVKSIQKTNRMVTVEEGWAQHGVGSEIAAQMVENAFDYLDAPIERVCGADVPMPYAKNLEDNAMVQTQNIVNAVKRVVARK</sequence>
<evidence type="ECO:0000313" key="13">
    <source>
        <dbReference type="Proteomes" id="UP000007797"/>
    </source>
</evidence>
<evidence type="ECO:0000313" key="12">
    <source>
        <dbReference type="EMBL" id="EGG22282.1"/>
    </source>
</evidence>
<dbReference type="PANTHER" id="PTHR11624:SF96">
    <property type="entry name" value="PYRUVATE DEHYDROGENASE E1 COMPONENT SUBUNIT BETA, MITOCHONDRIAL"/>
    <property type="match status" value="1"/>
</dbReference>
<organism evidence="12 13">
    <name type="scientific">Cavenderia fasciculata</name>
    <name type="common">Slime mold</name>
    <name type="synonym">Dictyostelium fasciculatum</name>
    <dbReference type="NCBI Taxonomy" id="261658"/>
    <lineage>
        <taxon>Eukaryota</taxon>
        <taxon>Amoebozoa</taxon>
        <taxon>Evosea</taxon>
        <taxon>Eumycetozoa</taxon>
        <taxon>Dictyostelia</taxon>
        <taxon>Acytosteliales</taxon>
        <taxon>Cavenderiaceae</taxon>
        <taxon>Cavenderia</taxon>
    </lineage>
</organism>
<name>F4PPG9_CACFS</name>
<keyword evidence="3" id="KW-0479">Metal-binding</keyword>
<dbReference type="Proteomes" id="UP000007797">
    <property type="component" value="Unassembled WGS sequence"/>
</dbReference>
<dbReference type="CDD" id="cd07036">
    <property type="entry name" value="TPP_PYR_E1-PDHc-beta_like"/>
    <property type="match status" value="1"/>
</dbReference>
<evidence type="ECO:0000256" key="4">
    <source>
        <dbReference type="ARBA" id="ARBA00022946"/>
    </source>
</evidence>
<evidence type="ECO:0000256" key="1">
    <source>
        <dbReference type="ARBA" id="ARBA00001964"/>
    </source>
</evidence>
<protein>
    <recommendedName>
        <fullName evidence="10">Pyruvate dehydrogenase E1 component subunit beta</fullName>
        <ecNumber evidence="10">1.2.4.1</ecNumber>
    </recommendedName>
</protein>
<dbReference type="GO" id="GO:0004739">
    <property type="term" value="F:pyruvate dehydrogenase (acetyl-transferring) activity"/>
    <property type="evidence" value="ECO:0007669"/>
    <property type="project" value="UniProtKB-UniRule"/>
</dbReference>
<keyword evidence="5" id="KW-0630">Potassium</keyword>
<dbReference type="NCBIfam" id="NF006667">
    <property type="entry name" value="PRK09212.1"/>
    <property type="match status" value="1"/>
</dbReference>
<reference evidence="13" key="1">
    <citation type="journal article" date="2011" name="Genome Res.">
        <title>Phylogeny-wide analysis of social amoeba genomes highlights ancient origins for complex intercellular communication.</title>
        <authorList>
            <person name="Heidel A.J."/>
            <person name="Lawal H.M."/>
            <person name="Felder M."/>
            <person name="Schilde C."/>
            <person name="Helps N.R."/>
            <person name="Tunggal B."/>
            <person name="Rivero F."/>
            <person name="John U."/>
            <person name="Schleicher M."/>
            <person name="Eichinger L."/>
            <person name="Platzer M."/>
            <person name="Noegel A.A."/>
            <person name="Schaap P."/>
            <person name="Gloeckner G."/>
        </authorList>
    </citation>
    <scope>NUCLEOTIDE SEQUENCE [LARGE SCALE GENOMIC DNA]</scope>
    <source>
        <strain evidence="13">SH3</strain>
    </source>
</reference>
<dbReference type="KEGG" id="dfa:DFA_04400"/>
<dbReference type="InterPro" id="IPR009014">
    <property type="entry name" value="Transketo_C/PFOR_II"/>
</dbReference>
<evidence type="ECO:0000256" key="10">
    <source>
        <dbReference type="RuleBase" id="RU364074"/>
    </source>
</evidence>
<feature type="domain" description="Transketolase-like pyrimidine-binding" evidence="11">
    <location>
        <begin position="56"/>
        <end position="231"/>
    </location>
</feature>
<evidence type="ECO:0000256" key="2">
    <source>
        <dbReference type="ARBA" id="ARBA00004173"/>
    </source>
</evidence>
<dbReference type="Pfam" id="PF02780">
    <property type="entry name" value="Transketolase_C"/>
    <property type="match status" value="1"/>
</dbReference>
<comment type="catalytic activity">
    <reaction evidence="10">
        <text>N(6)-[(R)-lipoyl]-L-lysyl-[protein] + pyruvate + H(+) = N(6)-[(R)-S(8)-acetyldihydrolipoyl]-L-lysyl-[protein] + CO2</text>
        <dbReference type="Rhea" id="RHEA:19189"/>
        <dbReference type="Rhea" id="RHEA-COMP:10474"/>
        <dbReference type="Rhea" id="RHEA-COMP:10478"/>
        <dbReference type="ChEBI" id="CHEBI:15361"/>
        <dbReference type="ChEBI" id="CHEBI:15378"/>
        <dbReference type="ChEBI" id="CHEBI:16526"/>
        <dbReference type="ChEBI" id="CHEBI:83099"/>
        <dbReference type="ChEBI" id="CHEBI:83111"/>
        <dbReference type="EC" id="1.2.4.1"/>
    </reaction>
</comment>
<dbReference type="SUPFAM" id="SSF52922">
    <property type="entry name" value="TK C-terminal domain-like"/>
    <property type="match status" value="1"/>
</dbReference>